<evidence type="ECO:0000313" key="1">
    <source>
        <dbReference type="EMBL" id="WSC01891.1"/>
    </source>
</evidence>
<accession>A0ACD4ZUB3</accession>
<organism evidence="1 2">
    <name type="scientific">Streptomyces scopuliridis</name>
    <dbReference type="NCBI Taxonomy" id="452529"/>
    <lineage>
        <taxon>Bacteria</taxon>
        <taxon>Bacillati</taxon>
        <taxon>Actinomycetota</taxon>
        <taxon>Actinomycetes</taxon>
        <taxon>Kitasatosporales</taxon>
        <taxon>Streptomycetaceae</taxon>
        <taxon>Streptomyces</taxon>
    </lineage>
</organism>
<dbReference type="EMBL" id="CP109109">
    <property type="protein sequence ID" value="WSC01891.1"/>
    <property type="molecule type" value="Genomic_DNA"/>
</dbReference>
<protein>
    <submittedName>
        <fullName evidence="1">Uncharacterized protein</fullName>
    </submittedName>
</protein>
<dbReference type="Proteomes" id="UP001348369">
    <property type="component" value="Chromosome"/>
</dbReference>
<keyword evidence="2" id="KW-1185">Reference proteome</keyword>
<proteinExistence type="predicted"/>
<name>A0ACD4ZUB3_9ACTN</name>
<sequence length="57" mass="6645">MENERLRRELEGERRHRRIAADAVERARKLATDWAVMRAYGSAAYELRAAIDPEVSM</sequence>
<reference evidence="1" key="1">
    <citation type="submission" date="2022-10" db="EMBL/GenBank/DDBJ databases">
        <title>The complete genomes of actinobacterial strains from the NBC collection.</title>
        <authorList>
            <person name="Joergensen T.S."/>
            <person name="Alvarez Arevalo M."/>
            <person name="Sterndorff E.B."/>
            <person name="Faurdal D."/>
            <person name="Vuksanovic O."/>
            <person name="Mourched A.-S."/>
            <person name="Charusanti P."/>
            <person name="Shaw S."/>
            <person name="Blin K."/>
            <person name="Weber T."/>
        </authorList>
    </citation>
    <scope>NUCLEOTIDE SEQUENCE</scope>
    <source>
        <strain evidence="1">NBC 01771</strain>
    </source>
</reference>
<gene>
    <name evidence="1" type="ORF">OG835_36025</name>
</gene>
<evidence type="ECO:0000313" key="2">
    <source>
        <dbReference type="Proteomes" id="UP001348369"/>
    </source>
</evidence>